<dbReference type="InterPro" id="IPR052027">
    <property type="entry name" value="PspC"/>
</dbReference>
<sequence length="448" mass="51485">MAFHIEEDAYTKLEQYLKQVEKALGSDPGKKETLDDIEGRIAELLLPLTRENERAVNLSNIEDVIKVLGSPDDYKLTDEPIVGEESSGRTGGFVYKPVKKRLYRDVHNRILGGVCSGLGAYFNIDPIIFRLLFILGIFLGPFFWLSFLPYLILWIVMPKAYSIEQRMQMYGGEPLLAKNRQPYKTSEANTFFRILGVAFGFLLMLVSFVVLTTIAMVIFPFVGLAEYIPGGEWIAGLPLIFFPEIPWFFSSALFMFLAIPFIMIFYLGLHLVFRFKRGGKYIGATGLILWFVSIGVLSIGGGWIAKSFSTHEYIKEEFLLDDFAGKKLFVKHTNKEARKDAVYFKDFYVNKDNDQITVSARANIYVRKNAPEFLISIERHARGRNKYDAFENASKIEYFWNQKDSILELNRFFELPENSSFRKQRVSVTIEIPEGMEIDGDRRLNVLR</sequence>
<feature type="domain" description="PspC-related transmembrane region" evidence="8">
    <location>
        <begin position="189"/>
        <end position="308"/>
    </location>
</feature>
<dbReference type="AlphaFoldDB" id="A0A1T5HTQ9"/>
<evidence type="ECO:0000256" key="3">
    <source>
        <dbReference type="ARBA" id="ARBA00022692"/>
    </source>
</evidence>
<dbReference type="Proteomes" id="UP000191055">
    <property type="component" value="Unassembled WGS sequence"/>
</dbReference>
<accession>A0A1T5HTQ9</accession>
<name>A0A1T5HTQ9_9BACT</name>
<dbReference type="InterPro" id="IPR007168">
    <property type="entry name" value="Phageshock_PspC_N"/>
</dbReference>
<keyword evidence="11" id="KW-1185">Reference proteome</keyword>
<dbReference type="InterPro" id="IPR054319">
    <property type="entry name" value="PspC-rel_ToastRack"/>
</dbReference>
<dbReference type="EMBL" id="FUYV01000027">
    <property type="protein sequence ID" value="SKC24054.1"/>
    <property type="molecule type" value="Genomic_DNA"/>
</dbReference>
<keyword evidence="2" id="KW-1003">Cell membrane</keyword>
<evidence type="ECO:0000256" key="5">
    <source>
        <dbReference type="ARBA" id="ARBA00023136"/>
    </source>
</evidence>
<comment type="subcellular location">
    <subcellularLocation>
        <location evidence="1">Cell membrane</location>
        <topology evidence="1">Single-pass membrane protein</topology>
    </subcellularLocation>
</comment>
<gene>
    <name evidence="10" type="ORF">SAMN03080601_03346</name>
</gene>
<evidence type="ECO:0000256" key="4">
    <source>
        <dbReference type="ARBA" id="ARBA00022989"/>
    </source>
</evidence>
<evidence type="ECO:0000259" key="8">
    <source>
        <dbReference type="Pfam" id="PF22571"/>
    </source>
</evidence>
<dbReference type="PANTHER" id="PTHR33885:SF3">
    <property type="entry name" value="PHAGE SHOCK PROTEIN C"/>
    <property type="match status" value="1"/>
</dbReference>
<protein>
    <submittedName>
        <fullName evidence="10">Phage shock protein C (PspC) family protein</fullName>
    </submittedName>
</protein>
<feature type="transmembrane region" description="Helical" evidence="6">
    <location>
        <begin position="245"/>
        <end position="269"/>
    </location>
</feature>
<organism evidence="10 11">
    <name type="scientific">Alkalitalea saponilacus</name>
    <dbReference type="NCBI Taxonomy" id="889453"/>
    <lineage>
        <taxon>Bacteria</taxon>
        <taxon>Pseudomonadati</taxon>
        <taxon>Bacteroidota</taxon>
        <taxon>Bacteroidia</taxon>
        <taxon>Marinilabiliales</taxon>
        <taxon>Marinilabiliaceae</taxon>
        <taxon>Alkalitalea</taxon>
    </lineage>
</organism>
<evidence type="ECO:0000313" key="11">
    <source>
        <dbReference type="Proteomes" id="UP000191055"/>
    </source>
</evidence>
<keyword evidence="4 6" id="KW-1133">Transmembrane helix</keyword>
<evidence type="ECO:0000259" key="7">
    <source>
        <dbReference type="Pfam" id="PF04024"/>
    </source>
</evidence>
<feature type="transmembrane region" description="Helical" evidence="6">
    <location>
        <begin position="281"/>
        <end position="305"/>
    </location>
</feature>
<dbReference type="PANTHER" id="PTHR33885">
    <property type="entry name" value="PHAGE SHOCK PROTEIN C"/>
    <property type="match status" value="1"/>
</dbReference>
<feature type="transmembrane region" description="Helical" evidence="6">
    <location>
        <begin position="130"/>
        <end position="157"/>
    </location>
</feature>
<evidence type="ECO:0000256" key="2">
    <source>
        <dbReference type="ARBA" id="ARBA00022475"/>
    </source>
</evidence>
<evidence type="ECO:0000256" key="6">
    <source>
        <dbReference type="SAM" id="Phobius"/>
    </source>
</evidence>
<keyword evidence="5 6" id="KW-0472">Membrane</keyword>
<proteinExistence type="predicted"/>
<keyword evidence="3 6" id="KW-0812">Transmembrane</keyword>
<evidence type="ECO:0000259" key="9">
    <source>
        <dbReference type="Pfam" id="PF22744"/>
    </source>
</evidence>
<feature type="transmembrane region" description="Helical" evidence="6">
    <location>
        <begin position="106"/>
        <end position="124"/>
    </location>
</feature>
<feature type="domain" description="PspC-related ToastRack" evidence="9">
    <location>
        <begin position="350"/>
        <end position="443"/>
    </location>
</feature>
<dbReference type="STRING" id="889453.SAMN03080601_03346"/>
<dbReference type="Pfam" id="PF22571">
    <property type="entry name" value="LiaI-LiaF-TM_PspC"/>
    <property type="match status" value="1"/>
</dbReference>
<dbReference type="InterPro" id="IPR054321">
    <property type="entry name" value="PspC-rel_TM"/>
</dbReference>
<dbReference type="GO" id="GO:0005886">
    <property type="term" value="C:plasma membrane"/>
    <property type="evidence" value="ECO:0007669"/>
    <property type="project" value="UniProtKB-SubCell"/>
</dbReference>
<evidence type="ECO:0000256" key="1">
    <source>
        <dbReference type="ARBA" id="ARBA00004162"/>
    </source>
</evidence>
<reference evidence="10 11" key="1">
    <citation type="submission" date="2017-02" db="EMBL/GenBank/DDBJ databases">
        <authorList>
            <person name="Peterson S.W."/>
        </authorList>
    </citation>
    <scope>NUCLEOTIDE SEQUENCE [LARGE SCALE GENOMIC DNA]</scope>
    <source>
        <strain evidence="10 11">DSM 24412</strain>
    </source>
</reference>
<dbReference type="Pfam" id="PF22744">
    <property type="entry name" value="Toast-rack_PspC-Cterm"/>
    <property type="match status" value="1"/>
</dbReference>
<evidence type="ECO:0000313" key="10">
    <source>
        <dbReference type="EMBL" id="SKC24054.1"/>
    </source>
</evidence>
<feature type="transmembrane region" description="Helical" evidence="6">
    <location>
        <begin position="194"/>
        <end position="225"/>
    </location>
</feature>
<feature type="domain" description="Phage shock protein PspC N-terminal" evidence="7">
    <location>
        <begin position="100"/>
        <end position="160"/>
    </location>
</feature>
<dbReference type="Pfam" id="PF04024">
    <property type="entry name" value="PspC"/>
    <property type="match status" value="1"/>
</dbReference>